<dbReference type="EMBL" id="PXYL01000029">
    <property type="protein sequence ID" value="PSJ53652.1"/>
    <property type="molecule type" value="Genomic_DNA"/>
</dbReference>
<dbReference type="Proteomes" id="UP000240653">
    <property type="component" value="Unassembled WGS sequence"/>
</dbReference>
<evidence type="ECO:0000313" key="2">
    <source>
        <dbReference type="Proteomes" id="UP000240653"/>
    </source>
</evidence>
<gene>
    <name evidence="1" type="ORF">C7I85_27915</name>
</gene>
<accession>A0A2P7RTZ3</accession>
<evidence type="ECO:0000313" key="1">
    <source>
        <dbReference type="EMBL" id="PSJ53652.1"/>
    </source>
</evidence>
<organism evidence="1 2">
    <name type="scientific">Pseudaminobacter soli</name>
    <name type="common">ex Li et al. 2025</name>
    <dbReference type="NCBI Taxonomy" id="1295366"/>
    <lineage>
        <taxon>Bacteria</taxon>
        <taxon>Pseudomonadati</taxon>
        <taxon>Pseudomonadota</taxon>
        <taxon>Alphaproteobacteria</taxon>
        <taxon>Hyphomicrobiales</taxon>
        <taxon>Phyllobacteriaceae</taxon>
        <taxon>Pseudaminobacter</taxon>
    </lineage>
</organism>
<sequence>MYLSEYTRNAHSADRARRRMQYRGETPKGDRLWTGAEDELCRQYGSNYEALRQKLPHRSYEAIRCRCRYLGLRPKLKMVTANELSRMRRLVPTASPQQLREAFPNRSLRQLRSVSRYHGITRKRPPFKRTGISAIDAIRDRCFELGYSMGDLDELAKTKGYFRKANWILRGKPNYRAIGRAVEALDGELTIRWREE</sequence>
<dbReference type="RefSeq" id="WP_106727271.1">
    <property type="nucleotide sequence ID" value="NZ_PXYL01000029.1"/>
</dbReference>
<dbReference type="AlphaFoldDB" id="A0A2P7RTZ3"/>
<protein>
    <submittedName>
        <fullName evidence="1">Uncharacterized protein</fullName>
    </submittedName>
</protein>
<dbReference type="OrthoDB" id="8082928at2"/>
<keyword evidence="2" id="KW-1185">Reference proteome</keyword>
<proteinExistence type="predicted"/>
<name>A0A2P7RTZ3_9HYPH</name>
<comment type="caution">
    <text evidence="1">The sequence shown here is derived from an EMBL/GenBank/DDBJ whole genome shotgun (WGS) entry which is preliminary data.</text>
</comment>
<reference evidence="1 2" key="1">
    <citation type="submission" date="2018-03" db="EMBL/GenBank/DDBJ databases">
        <title>The draft genome of Mesorhizobium soli JCM 19897.</title>
        <authorList>
            <person name="Li L."/>
            <person name="Liu L."/>
            <person name="Liang L."/>
            <person name="Wang T."/>
            <person name="Zhang X."/>
        </authorList>
    </citation>
    <scope>NUCLEOTIDE SEQUENCE [LARGE SCALE GENOMIC DNA]</scope>
    <source>
        <strain evidence="1 2">JCM 19897</strain>
    </source>
</reference>